<dbReference type="RefSeq" id="WP_307282109.1">
    <property type="nucleotide sequence ID" value="NZ_JAUSVX010000017.1"/>
</dbReference>
<reference evidence="6 7" key="1">
    <citation type="submission" date="2023-07" db="EMBL/GenBank/DDBJ databases">
        <title>Genomic Encyclopedia of Type Strains, Phase IV (KMG-IV): sequencing the most valuable type-strain genomes for metagenomic binning, comparative biology and taxonomic classification.</title>
        <authorList>
            <person name="Goeker M."/>
        </authorList>
    </citation>
    <scope>NUCLEOTIDE SEQUENCE [LARGE SCALE GENOMIC DNA]</scope>
    <source>
        <strain evidence="6 7">DSM 19619</strain>
    </source>
</reference>
<sequence length="354" mass="37918">MREKIHLLAASALALSVWSSAAGAADKKLTMTLLNAYFQDEFWQGCNVGAKRAAKDIGADLTLLDGNYSMETQVNQIDTTIQKAPAAMMIASIDSSAVVPALKRAMARNIQVYAFNTAVPNTTLTATVAMDESATGAAAAKRMIGLLQKRAAETGQKAYRLVHLVGAVATEPVRLRREGFNKVIQAPIEGITVDMVEVVTNWKPEPAVSGLQDAMTRGPVDAIFTESDFLTPFLIPVLKRNGYTDNKGAKHVLIGGLGGIPGGLKAIREGWQEFSLNYPIDGMCASNVYLANESLDGKPFAQAWQGVMDKAGVTTNAPRLIDDKATGPTVLLTANPIDASNVDSKIFWANTYKE</sequence>
<dbReference type="CDD" id="cd01536">
    <property type="entry name" value="PBP1_ABC_sugar_binding-like"/>
    <property type="match status" value="1"/>
</dbReference>
<gene>
    <name evidence="6" type="ORF">QO011_006627</name>
</gene>
<keyword evidence="7" id="KW-1185">Reference proteome</keyword>
<proteinExistence type="inferred from homology"/>
<evidence type="ECO:0000256" key="4">
    <source>
        <dbReference type="SAM" id="SignalP"/>
    </source>
</evidence>
<dbReference type="Pfam" id="PF13407">
    <property type="entry name" value="Peripla_BP_4"/>
    <property type="match status" value="1"/>
</dbReference>
<keyword evidence="3 4" id="KW-0732">Signal</keyword>
<evidence type="ECO:0000313" key="6">
    <source>
        <dbReference type="EMBL" id="MDQ0473591.1"/>
    </source>
</evidence>
<dbReference type="EMBL" id="JAUSVX010000017">
    <property type="protein sequence ID" value="MDQ0473591.1"/>
    <property type="molecule type" value="Genomic_DNA"/>
</dbReference>
<keyword evidence="6" id="KW-0813">Transport</keyword>
<dbReference type="PANTHER" id="PTHR46847:SF1">
    <property type="entry name" value="D-ALLOSE-BINDING PERIPLASMIC PROTEIN-RELATED"/>
    <property type="match status" value="1"/>
</dbReference>
<accession>A0ABU0JH26</accession>
<comment type="similarity">
    <text evidence="2">Belongs to the bacterial solute-binding protein 2 family.</text>
</comment>
<dbReference type="InterPro" id="IPR028082">
    <property type="entry name" value="Peripla_BP_I"/>
</dbReference>
<dbReference type="PANTHER" id="PTHR46847">
    <property type="entry name" value="D-ALLOSE-BINDING PERIPLASMIC PROTEIN-RELATED"/>
    <property type="match status" value="1"/>
</dbReference>
<feature type="domain" description="Periplasmic binding protein" evidence="5">
    <location>
        <begin position="33"/>
        <end position="298"/>
    </location>
</feature>
<feature type="chain" id="PRO_5046510046" evidence="4">
    <location>
        <begin position="25"/>
        <end position="354"/>
    </location>
</feature>
<name>A0ABU0JH26_9HYPH</name>
<dbReference type="SUPFAM" id="SSF53822">
    <property type="entry name" value="Periplasmic binding protein-like I"/>
    <property type="match status" value="1"/>
</dbReference>
<dbReference type="Proteomes" id="UP001242480">
    <property type="component" value="Unassembled WGS sequence"/>
</dbReference>
<keyword evidence="6" id="KW-0762">Sugar transport</keyword>
<dbReference type="InterPro" id="IPR025997">
    <property type="entry name" value="SBP_2_dom"/>
</dbReference>
<comment type="subcellular location">
    <subcellularLocation>
        <location evidence="1">Cell envelope</location>
    </subcellularLocation>
</comment>
<comment type="caution">
    <text evidence="6">The sequence shown here is derived from an EMBL/GenBank/DDBJ whole genome shotgun (WGS) entry which is preliminary data.</text>
</comment>
<evidence type="ECO:0000313" key="7">
    <source>
        <dbReference type="Proteomes" id="UP001242480"/>
    </source>
</evidence>
<protein>
    <submittedName>
        <fullName evidence="6">ABC-type sugar transport system substrate-binding protein</fullName>
    </submittedName>
</protein>
<evidence type="ECO:0000256" key="1">
    <source>
        <dbReference type="ARBA" id="ARBA00004196"/>
    </source>
</evidence>
<evidence type="ECO:0000259" key="5">
    <source>
        <dbReference type="Pfam" id="PF13407"/>
    </source>
</evidence>
<dbReference type="Gene3D" id="3.40.50.2300">
    <property type="match status" value="2"/>
</dbReference>
<organism evidence="6 7">
    <name type="scientific">Labrys wisconsinensis</name>
    <dbReference type="NCBI Taxonomy" id="425677"/>
    <lineage>
        <taxon>Bacteria</taxon>
        <taxon>Pseudomonadati</taxon>
        <taxon>Pseudomonadota</taxon>
        <taxon>Alphaproteobacteria</taxon>
        <taxon>Hyphomicrobiales</taxon>
        <taxon>Xanthobacteraceae</taxon>
        <taxon>Labrys</taxon>
    </lineage>
</organism>
<evidence type="ECO:0000256" key="3">
    <source>
        <dbReference type="ARBA" id="ARBA00022729"/>
    </source>
</evidence>
<feature type="signal peptide" evidence="4">
    <location>
        <begin position="1"/>
        <end position="24"/>
    </location>
</feature>
<evidence type="ECO:0000256" key="2">
    <source>
        <dbReference type="ARBA" id="ARBA00007639"/>
    </source>
</evidence>